<evidence type="ECO:0000313" key="3">
    <source>
        <dbReference type="Proteomes" id="UP000199517"/>
    </source>
</evidence>
<dbReference type="Gene3D" id="1.10.340.50">
    <property type="match status" value="1"/>
</dbReference>
<dbReference type="InterPro" id="IPR004322">
    <property type="entry name" value="Plasmid_replicase_bac"/>
</dbReference>
<dbReference type="STRING" id="32040.SAMN04489710_10366"/>
<evidence type="ECO:0000313" key="2">
    <source>
        <dbReference type="EMBL" id="SFD52582.1"/>
    </source>
</evidence>
<dbReference type="AlphaFoldDB" id="A0A1I1T1R8"/>
<name>A0A1I1T1R8_9BURK</name>
<dbReference type="Proteomes" id="UP000199517">
    <property type="component" value="Unassembled WGS sequence"/>
</dbReference>
<dbReference type="RefSeq" id="WP_092950190.1">
    <property type="nucleotide sequence ID" value="NZ_FOMQ01000003.1"/>
</dbReference>
<dbReference type="EMBL" id="FOMQ01000003">
    <property type="protein sequence ID" value="SFD52582.1"/>
    <property type="molecule type" value="Genomic_DNA"/>
</dbReference>
<accession>A0A1I1T1R8</accession>
<gene>
    <name evidence="2" type="ORF">SAMN04489710_10366</name>
</gene>
<dbReference type="Pfam" id="PF08708">
    <property type="entry name" value="PriCT_1"/>
    <property type="match status" value="1"/>
</dbReference>
<keyword evidence="3" id="KW-1185">Reference proteome</keyword>
<evidence type="ECO:0000259" key="1">
    <source>
        <dbReference type="Pfam" id="PF08708"/>
    </source>
</evidence>
<dbReference type="Pfam" id="PF03090">
    <property type="entry name" value="Replicase"/>
    <property type="match status" value="1"/>
</dbReference>
<sequence>MLTSFITSLPDKVRSTDDFQYGCKFRKKDKALRHLYVELPQSYKKYIALDIDRPGAAYFWDSIGLPPPTFIMVNPENAHCHYLYELNTPVYYTEKARRAPQKFFEATDIALTNMLGADLGYVGHFVKNPLHPHWRLIHHPARYDLEDFKEWGVDLRGHKHKQRLIESPGGRNTTLFHTLRHWAYRDVLQQGSYELFQQDVDAKALSLNGAFLDCDKGTLPAKEVLSTARSVGTWTWRHRATIGQQKNRGVMQLPADMSKKAKQAAGASYAHANNSAKQSTKEAVLQAAIALKAAGTPVTQQSVAIRADVSLPTVRRLWNEVDTQLGLYKK</sequence>
<organism evidence="2 3">
    <name type="scientific">Paracidovorax konjaci</name>
    <dbReference type="NCBI Taxonomy" id="32040"/>
    <lineage>
        <taxon>Bacteria</taxon>
        <taxon>Pseudomonadati</taxon>
        <taxon>Pseudomonadota</taxon>
        <taxon>Betaproteobacteria</taxon>
        <taxon>Burkholderiales</taxon>
        <taxon>Comamonadaceae</taxon>
        <taxon>Paracidovorax</taxon>
    </lineage>
</organism>
<protein>
    <submittedName>
        <fullName evidence="2">Primase C terminal 1 (PriCT-1)</fullName>
    </submittedName>
</protein>
<dbReference type="OrthoDB" id="5445431at2"/>
<proteinExistence type="predicted"/>
<dbReference type="InterPro" id="IPR014820">
    <property type="entry name" value="PriCT_1"/>
</dbReference>
<feature type="domain" description="Primase C-terminal 1" evidence="1">
    <location>
        <begin position="168"/>
        <end position="237"/>
    </location>
</feature>
<reference evidence="3" key="1">
    <citation type="submission" date="2016-10" db="EMBL/GenBank/DDBJ databases">
        <authorList>
            <person name="Varghese N."/>
            <person name="Submissions S."/>
        </authorList>
    </citation>
    <scope>NUCLEOTIDE SEQUENCE [LARGE SCALE GENOMIC DNA]</scope>
    <source>
        <strain evidence="3">DSM 7481</strain>
    </source>
</reference>